<dbReference type="Proteomes" id="UP000294881">
    <property type="component" value="Unassembled WGS sequence"/>
</dbReference>
<dbReference type="OrthoDB" id="7801681at2"/>
<comment type="similarity">
    <text evidence="1 10">Belongs to the alphaproteobacteria porin family.</text>
</comment>
<sequence length="421" mass="45796">MAVYPSCIIGGLGAMALLVSSAATVQAADDAARARCTADNNAAFYSESTDTCIKFGAYLWAEGYFNTYAKYPGKNDRWYGIGTLGVKMNTETTTAYGPLRTFVNLRFRYRTADEWSDGPYKFSLVPWDAYVDYAGFTLGHRGSLFDFYANANVIGTDPATIGDSQQLLLAAYTYKFAHGWSVALSVEEPWARMGGINAANARSKGIFRQNTSVPDFVGVIAQKGAWGELQFSAALHRVKAKTFSTPAQGYEGAQNPGIWGYALQAGVVFDLPRIAPGDSLFLQTAYVNGATTYLGLVNASGDFSPPDAFVTGSGRLRGVTGWNMTAQFLHNWTPKLQSAFFGGYARFYLGNAEARATYGASGGVNYNLGANLTWTPVAPFSLVLQYDYNMYQAANFTPTGFGMPRRSQNAHQVLLMAQYRL</sequence>
<keyword evidence="5 10" id="KW-0732">Signal</keyword>
<keyword evidence="12" id="KW-1185">Reference proteome</keyword>
<dbReference type="Pfam" id="PF02530">
    <property type="entry name" value="Porin_2"/>
    <property type="match status" value="1"/>
</dbReference>
<reference evidence="11 12" key="1">
    <citation type="submission" date="2019-03" db="EMBL/GenBank/DDBJ databases">
        <title>Genomic Encyclopedia of Type Strains, Phase IV (KMG-IV): sequencing the most valuable type-strain genomes for metagenomic binning, comparative biology and taxonomic classification.</title>
        <authorList>
            <person name="Goeker M."/>
        </authorList>
    </citation>
    <scope>NUCLEOTIDE SEQUENCE [LARGE SCALE GENOMIC DNA]</scope>
    <source>
        <strain evidence="11 12">DSM 22958</strain>
    </source>
</reference>
<evidence type="ECO:0000256" key="2">
    <source>
        <dbReference type="ARBA" id="ARBA00022448"/>
    </source>
</evidence>
<comment type="domain">
    <text evidence="10">Consists of 16-stranded beta-barrel sheets, with large surface-exposed loops, that form a transmembrane pore at the center of each barrel. The pore is partially ocluded by a peptide loop that folds into the pore lumen.</text>
</comment>
<comment type="subcellular location">
    <subcellularLocation>
        <location evidence="10">Cell outer membrane</location>
        <topology evidence="10">Multi-pass membrane protein</topology>
    </subcellularLocation>
</comment>
<evidence type="ECO:0000313" key="11">
    <source>
        <dbReference type="EMBL" id="TCO08666.1"/>
    </source>
</evidence>
<dbReference type="GO" id="GO:0015288">
    <property type="term" value="F:porin activity"/>
    <property type="evidence" value="ECO:0007669"/>
    <property type="project" value="UniProtKB-KW"/>
</dbReference>
<keyword evidence="8 10" id="KW-0472">Membrane</keyword>
<dbReference type="InterPro" id="IPR003684">
    <property type="entry name" value="Porin_alphabac"/>
</dbReference>
<evidence type="ECO:0000256" key="5">
    <source>
        <dbReference type="ARBA" id="ARBA00022729"/>
    </source>
</evidence>
<comment type="caution">
    <text evidence="11">The sequence shown here is derived from an EMBL/GenBank/DDBJ whole genome shotgun (WGS) entry which is preliminary data.</text>
</comment>
<accession>A0A4R2GJ57</accession>
<evidence type="ECO:0000256" key="1">
    <source>
        <dbReference type="ARBA" id="ARBA00009521"/>
    </source>
</evidence>
<evidence type="ECO:0000256" key="8">
    <source>
        <dbReference type="ARBA" id="ARBA00023136"/>
    </source>
</evidence>
<dbReference type="RefSeq" id="WP_132010552.1">
    <property type="nucleotide sequence ID" value="NZ_JBHUNN010000001.1"/>
</dbReference>
<comment type="function">
    <text evidence="10">Forms passive diffusion pores that allow small molecular weight hydrophilic materials across the outer membrane.</text>
</comment>
<keyword evidence="4 10" id="KW-0812">Transmembrane</keyword>
<evidence type="ECO:0000313" key="12">
    <source>
        <dbReference type="Proteomes" id="UP000294881"/>
    </source>
</evidence>
<dbReference type="GO" id="GO:0009279">
    <property type="term" value="C:cell outer membrane"/>
    <property type="evidence" value="ECO:0007669"/>
    <property type="project" value="UniProtKB-SubCell"/>
</dbReference>
<evidence type="ECO:0000256" key="6">
    <source>
        <dbReference type="ARBA" id="ARBA00023065"/>
    </source>
</evidence>
<gene>
    <name evidence="11" type="ORF">EV666_12129</name>
</gene>
<dbReference type="AlphaFoldDB" id="A0A4R2GJ57"/>
<organism evidence="11 12">
    <name type="scientific">Camelimonas lactis</name>
    <dbReference type="NCBI Taxonomy" id="659006"/>
    <lineage>
        <taxon>Bacteria</taxon>
        <taxon>Pseudomonadati</taxon>
        <taxon>Pseudomonadota</taxon>
        <taxon>Alphaproteobacteria</taxon>
        <taxon>Hyphomicrobiales</taxon>
        <taxon>Chelatococcaceae</taxon>
        <taxon>Camelimonas</taxon>
    </lineage>
</organism>
<evidence type="ECO:0000256" key="4">
    <source>
        <dbReference type="ARBA" id="ARBA00022692"/>
    </source>
</evidence>
<evidence type="ECO:0000256" key="7">
    <source>
        <dbReference type="ARBA" id="ARBA00023114"/>
    </source>
</evidence>
<keyword evidence="9 10" id="KW-0998">Cell outer membrane</keyword>
<keyword evidence="6 10" id="KW-0406">Ion transport</keyword>
<feature type="signal peptide" evidence="10">
    <location>
        <begin position="1"/>
        <end position="27"/>
    </location>
</feature>
<feature type="chain" id="PRO_5021041124" description="Porin" evidence="10">
    <location>
        <begin position="28"/>
        <end position="421"/>
    </location>
</feature>
<evidence type="ECO:0000256" key="9">
    <source>
        <dbReference type="ARBA" id="ARBA00023237"/>
    </source>
</evidence>
<protein>
    <recommendedName>
        <fullName evidence="10">Porin</fullName>
    </recommendedName>
</protein>
<keyword evidence="7 10" id="KW-0626">Porin</keyword>
<keyword evidence="3 10" id="KW-1134">Transmembrane beta strand</keyword>
<name>A0A4R2GJ57_9HYPH</name>
<dbReference type="GO" id="GO:0046930">
    <property type="term" value="C:pore complex"/>
    <property type="evidence" value="ECO:0007669"/>
    <property type="project" value="UniProtKB-KW"/>
</dbReference>
<evidence type="ECO:0000256" key="10">
    <source>
        <dbReference type="RuleBase" id="RU364005"/>
    </source>
</evidence>
<dbReference type="GO" id="GO:0006811">
    <property type="term" value="P:monoatomic ion transport"/>
    <property type="evidence" value="ECO:0007669"/>
    <property type="project" value="UniProtKB-KW"/>
</dbReference>
<keyword evidence="2 10" id="KW-0813">Transport</keyword>
<proteinExistence type="inferred from homology"/>
<evidence type="ECO:0000256" key="3">
    <source>
        <dbReference type="ARBA" id="ARBA00022452"/>
    </source>
</evidence>
<dbReference type="EMBL" id="SLWL01000021">
    <property type="protein sequence ID" value="TCO08666.1"/>
    <property type="molecule type" value="Genomic_DNA"/>
</dbReference>